<dbReference type="SMART" id="SM00267">
    <property type="entry name" value="GGDEF"/>
    <property type="match status" value="1"/>
</dbReference>
<feature type="domain" description="EAL" evidence="3">
    <location>
        <begin position="539"/>
        <end position="790"/>
    </location>
</feature>
<dbReference type="InterPro" id="IPR000014">
    <property type="entry name" value="PAS"/>
</dbReference>
<dbReference type="Pfam" id="PF00563">
    <property type="entry name" value="EAL"/>
    <property type="match status" value="1"/>
</dbReference>
<evidence type="ECO:0000259" key="3">
    <source>
        <dbReference type="PROSITE" id="PS50883"/>
    </source>
</evidence>
<evidence type="ECO:0000313" key="6">
    <source>
        <dbReference type="Proteomes" id="UP001209257"/>
    </source>
</evidence>
<dbReference type="NCBIfam" id="TIGR00254">
    <property type="entry name" value="GGDEF"/>
    <property type="match status" value="1"/>
</dbReference>
<dbReference type="InterPro" id="IPR001789">
    <property type="entry name" value="Sig_transdc_resp-reg_receiver"/>
</dbReference>
<proteinExistence type="predicted"/>
<dbReference type="CDD" id="cd00130">
    <property type="entry name" value="PAS"/>
    <property type="match status" value="1"/>
</dbReference>
<dbReference type="InterPro" id="IPR001633">
    <property type="entry name" value="EAL_dom"/>
</dbReference>
<dbReference type="CDD" id="cd17534">
    <property type="entry name" value="REC_DC-like"/>
    <property type="match status" value="1"/>
</dbReference>
<dbReference type="Gene3D" id="3.30.450.20">
    <property type="entry name" value="PAS domain"/>
    <property type="match status" value="1"/>
</dbReference>
<dbReference type="PROSITE" id="PS50887">
    <property type="entry name" value="GGDEF"/>
    <property type="match status" value="1"/>
</dbReference>
<dbReference type="InterPro" id="IPR000160">
    <property type="entry name" value="GGDEF_dom"/>
</dbReference>
<dbReference type="InterPro" id="IPR035919">
    <property type="entry name" value="EAL_sf"/>
</dbReference>
<dbReference type="Gene3D" id="3.40.50.2300">
    <property type="match status" value="1"/>
</dbReference>
<dbReference type="PANTHER" id="PTHR44757">
    <property type="entry name" value="DIGUANYLATE CYCLASE DGCP"/>
    <property type="match status" value="1"/>
</dbReference>
<evidence type="ECO:0000313" key="5">
    <source>
        <dbReference type="EMBL" id="MCU7553908.1"/>
    </source>
</evidence>
<dbReference type="CDD" id="cd01948">
    <property type="entry name" value="EAL"/>
    <property type="match status" value="1"/>
</dbReference>
<feature type="modified residue" description="4-aspartylphosphate" evidence="1">
    <location>
        <position position="58"/>
    </location>
</feature>
<keyword evidence="6" id="KW-1185">Reference proteome</keyword>
<dbReference type="Pfam" id="PF00072">
    <property type="entry name" value="Response_reg"/>
    <property type="match status" value="1"/>
</dbReference>
<dbReference type="PROSITE" id="PS50883">
    <property type="entry name" value="EAL"/>
    <property type="match status" value="1"/>
</dbReference>
<name>A0ABT2VKU0_9ALTE</name>
<dbReference type="Gene3D" id="3.30.70.270">
    <property type="match status" value="1"/>
</dbReference>
<dbReference type="Gene3D" id="3.20.20.450">
    <property type="entry name" value="EAL domain"/>
    <property type="match status" value="1"/>
</dbReference>
<dbReference type="SUPFAM" id="SSF52172">
    <property type="entry name" value="CheY-like"/>
    <property type="match status" value="1"/>
</dbReference>
<dbReference type="InterPro" id="IPR029787">
    <property type="entry name" value="Nucleotide_cyclase"/>
</dbReference>
<dbReference type="EMBL" id="JAOTJC010000006">
    <property type="protein sequence ID" value="MCU7553908.1"/>
    <property type="molecule type" value="Genomic_DNA"/>
</dbReference>
<evidence type="ECO:0000259" key="2">
    <source>
        <dbReference type="PROSITE" id="PS50110"/>
    </source>
</evidence>
<feature type="domain" description="GGDEF" evidence="4">
    <location>
        <begin position="401"/>
        <end position="530"/>
    </location>
</feature>
<dbReference type="SUPFAM" id="SSF55785">
    <property type="entry name" value="PYP-like sensor domain (PAS domain)"/>
    <property type="match status" value="1"/>
</dbReference>
<reference evidence="6" key="1">
    <citation type="submission" date="2023-07" db="EMBL/GenBank/DDBJ databases">
        <title>Study on multiphase classification of strain Alteromonas salexigens isolated from the Yellow Sea.</title>
        <authorList>
            <person name="Sun L."/>
        </authorList>
    </citation>
    <scope>NUCLEOTIDE SEQUENCE [LARGE SCALE GENOMIC DNA]</scope>
    <source>
        <strain evidence="6">ASW11-19</strain>
    </source>
</reference>
<dbReference type="InterPro" id="IPR052155">
    <property type="entry name" value="Biofilm_reg_signaling"/>
</dbReference>
<dbReference type="CDD" id="cd01949">
    <property type="entry name" value="GGDEF"/>
    <property type="match status" value="1"/>
</dbReference>
<dbReference type="SMART" id="SM00448">
    <property type="entry name" value="REC"/>
    <property type="match status" value="1"/>
</dbReference>
<dbReference type="SUPFAM" id="SSF55073">
    <property type="entry name" value="Nucleotide cyclase"/>
    <property type="match status" value="1"/>
</dbReference>
<dbReference type="InterPro" id="IPR011006">
    <property type="entry name" value="CheY-like_superfamily"/>
</dbReference>
<dbReference type="SUPFAM" id="SSF141868">
    <property type="entry name" value="EAL domain-like"/>
    <property type="match status" value="1"/>
</dbReference>
<dbReference type="PROSITE" id="PS50110">
    <property type="entry name" value="RESPONSE_REGULATORY"/>
    <property type="match status" value="1"/>
</dbReference>
<dbReference type="Pfam" id="PF08448">
    <property type="entry name" value="PAS_4"/>
    <property type="match status" value="1"/>
</dbReference>
<evidence type="ECO:0000259" key="4">
    <source>
        <dbReference type="PROSITE" id="PS50887"/>
    </source>
</evidence>
<dbReference type="SMART" id="SM00052">
    <property type="entry name" value="EAL"/>
    <property type="match status" value="1"/>
</dbReference>
<sequence length="794" mass="88002">MSQITGKRVLVVEDTTIAATYLARELTTLGAEVVGLARSEEQALEAVEKYQPELILMDINLSEGGSGIQAARQLNQRFDIPLIFTTSYSDDATVSQAMETSPYGYIVKPFDTKTIKTACETALHRFALEQRVALSEKRFKMASEAAQFGVVELRECGQDFEFSGASSLQNRFGASTSLSKERFLALFPAKERQDVIDAIESGSSLRKTIKVTQDDSEPMWIDVVFSDVSVADNKVMVGAVIDVTERQRKMRRLKLSNVILDQLAEGVAVLDAEFIVRDANRALSRLFGSSADTLTGSTLGDFGLTREDLCDGHQELPAGHISRQKLSLVNAQGQDFSAFVTCAELEELHGDLRYVVTISDITELSQAEKRLETLAFTDPLTGAGNRNYLKLVLSESVYAGHLQALIFIDIDSFKLVNDTYGHDVGDEVLAACAELIKQEIRREDIFIRHGGDEFVVLVQSEQDVDALCNRILTTFTKPITIDAGELKMSASIGVAESRDADESTELLKRADIAMYEAKKRGKNQAVRYSQEQNDAIEYRLYVEQGLYNALTNKELHATFQPIVNSDRKIVALEALCRWHSQDIGNINPASFIPVAEETGLINALGLKMLREVCIAHRLLRESGHPHIKLHVNVSILQLNSAMMVQEFLNYLADFGVVPEDLVLEVTESVMHDFNTRKVLKELSQKGFGIAIDDFGAGYASVSELSEPFTTIVKLDKSLAPTNDENSKQNIIAESLVNLCHRLDKKVLFEGIESEAQADFATRAGSHYMQGYLFARPMSLMEVVSLLDSVEQQTN</sequence>
<evidence type="ECO:0000256" key="1">
    <source>
        <dbReference type="PROSITE-ProRule" id="PRU00169"/>
    </source>
</evidence>
<dbReference type="InterPro" id="IPR035965">
    <property type="entry name" value="PAS-like_dom_sf"/>
</dbReference>
<dbReference type="InterPro" id="IPR043128">
    <property type="entry name" value="Rev_trsase/Diguanyl_cyclase"/>
</dbReference>
<organism evidence="5 6">
    <name type="scientific">Alteromonas salexigens</name>
    <dbReference type="NCBI Taxonomy" id="2982530"/>
    <lineage>
        <taxon>Bacteria</taxon>
        <taxon>Pseudomonadati</taxon>
        <taxon>Pseudomonadota</taxon>
        <taxon>Gammaproteobacteria</taxon>
        <taxon>Alteromonadales</taxon>
        <taxon>Alteromonadaceae</taxon>
        <taxon>Alteromonas/Salinimonas group</taxon>
        <taxon>Alteromonas</taxon>
    </lineage>
</organism>
<protein>
    <submittedName>
        <fullName evidence="5">EAL domain-containing protein</fullName>
    </submittedName>
</protein>
<dbReference type="PANTHER" id="PTHR44757:SF2">
    <property type="entry name" value="BIOFILM ARCHITECTURE MAINTENANCE PROTEIN MBAA"/>
    <property type="match status" value="1"/>
</dbReference>
<dbReference type="InterPro" id="IPR013656">
    <property type="entry name" value="PAS_4"/>
</dbReference>
<keyword evidence="1" id="KW-0597">Phosphoprotein</keyword>
<feature type="domain" description="Response regulatory" evidence="2">
    <location>
        <begin position="8"/>
        <end position="123"/>
    </location>
</feature>
<comment type="caution">
    <text evidence="5">The sequence shown here is derived from an EMBL/GenBank/DDBJ whole genome shotgun (WGS) entry which is preliminary data.</text>
</comment>
<gene>
    <name evidence="5" type="ORF">OCL06_04780</name>
</gene>
<dbReference type="NCBIfam" id="TIGR00229">
    <property type="entry name" value="sensory_box"/>
    <property type="match status" value="1"/>
</dbReference>
<dbReference type="Pfam" id="PF00990">
    <property type="entry name" value="GGDEF"/>
    <property type="match status" value="1"/>
</dbReference>
<dbReference type="Proteomes" id="UP001209257">
    <property type="component" value="Unassembled WGS sequence"/>
</dbReference>
<accession>A0ABT2VKU0</accession>
<dbReference type="RefSeq" id="WP_262992606.1">
    <property type="nucleotide sequence ID" value="NZ_JAOTJC010000006.1"/>
</dbReference>